<keyword evidence="3" id="KW-1185">Reference proteome</keyword>
<dbReference type="SUPFAM" id="SSF48208">
    <property type="entry name" value="Six-hairpin glycosidases"/>
    <property type="match status" value="1"/>
</dbReference>
<feature type="domain" description="Glycosyl hydrolase family 95 catalytic" evidence="1">
    <location>
        <begin position="262"/>
        <end position="568"/>
    </location>
</feature>
<dbReference type="InterPro" id="IPR012341">
    <property type="entry name" value="6hp_glycosidase-like_sf"/>
</dbReference>
<protein>
    <submittedName>
        <fullName evidence="2">Tat pathway signal sequence domain protein</fullName>
    </submittedName>
</protein>
<comment type="caution">
    <text evidence="2">The sequence shown here is derived from an EMBL/GenBank/DDBJ whole genome shotgun (WGS) entry which is preliminary data.</text>
</comment>
<dbReference type="PANTHER" id="PTHR31084">
    <property type="entry name" value="ALPHA-L-FUCOSIDASE 2"/>
    <property type="match status" value="1"/>
</dbReference>
<dbReference type="Proteomes" id="UP001597045">
    <property type="component" value="Unassembled WGS sequence"/>
</dbReference>
<dbReference type="EMBL" id="JBHTIS010000605">
    <property type="protein sequence ID" value="MFD1046312.1"/>
    <property type="molecule type" value="Genomic_DNA"/>
</dbReference>
<organism evidence="2 3">
    <name type="scientific">Kibdelosporangium lantanae</name>
    <dbReference type="NCBI Taxonomy" id="1497396"/>
    <lineage>
        <taxon>Bacteria</taxon>
        <taxon>Bacillati</taxon>
        <taxon>Actinomycetota</taxon>
        <taxon>Actinomycetes</taxon>
        <taxon>Pseudonocardiales</taxon>
        <taxon>Pseudonocardiaceae</taxon>
        <taxon>Kibdelosporangium</taxon>
    </lineage>
</organism>
<dbReference type="Gene3D" id="1.50.10.10">
    <property type="match status" value="1"/>
</dbReference>
<evidence type="ECO:0000259" key="1">
    <source>
        <dbReference type="Pfam" id="PF22124"/>
    </source>
</evidence>
<name>A0ABW3M8S9_9PSEU</name>
<sequence>VIGTSSTAEAAELDWAKFLGQQDLVWKRLPTDWWQGPFLGDGLLGSMVYKEPGKNQIRFTTQHSMVQDYRPEFGSACGVCRLPVGHLTLEPAGTISKVDWRLDLYNAELTGTVTTSKGTLTLKAFVHDQTFVANVTATSGETVKWTFHEEKAISPKSASESAPSGYVENPAPVKKTNQVTQDLVAGGQTSTAYRKSGNSFYLTVAHTHPDGAAEAQALARVTKADEATLRTAHRTWWNAYFRKSFLSIPDQRLQSFHWAQLYKIAAGTRADAPVMATCGPWLEKTGWPAVWWNLNVQLEYWLIHGSNHLELDAISTTLRDNTDNLIKNVRPEYQSDSAGVGRSTDRRTIKGSYVQRPGDSGSGEVGNLAWTLHNAWLSYRHTMDDDLLRNTIFPLLRRTTNYYLHFLKKTDDGKLHLPQTLSPEYGLAPDANYDLALLRWSLQTLLQTEPDDPLASKWQQTLKDLTPYPVDKNGFMIGAGVPYAKSHRHYSHLLMVYPLYLVTPDTDANRTLIEKSVRYWHSLTGAHRGYSYTGAASMFAVLGNGNEALNYLMKFFDTSTTYPVTENTMYKEGSPVVETPLSASQSIHDMLCQSWGGVIRVFPAVPDKWADAALDNFLTQGAFLLSAVRRGGKTLWAKVTSQQGQPCAVKHGISGDIEVSTPAGAPVSWHATADG</sequence>
<dbReference type="PANTHER" id="PTHR31084:SF0">
    <property type="entry name" value="ALPHA-L-FUCOSIDASE 2"/>
    <property type="match status" value="1"/>
</dbReference>
<feature type="non-terminal residue" evidence="2">
    <location>
        <position position="1"/>
    </location>
</feature>
<dbReference type="InterPro" id="IPR008928">
    <property type="entry name" value="6-hairpin_glycosidase_sf"/>
</dbReference>
<proteinExistence type="predicted"/>
<dbReference type="InterPro" id="IPR054363">
    <property type="entry name" value="GH95_cat"/>
</dbReference>
<evidence type="ECO:0000313" key="3">
    <source>
        <dbReference type="Proteomes" id="UP001597045"/>
    </source>
</evidence>
<gene>
    <name evidence="2" type="ORF">ACFQ1S_12475</name>
</gene>
<evidence type="ECO:0000313" key="2">
    <source>
        <dbReference type="EMBL" id="MFD1046312.1"/>
    </source>
</evidence>
<feature type="non-terminal residue" evidence="2">
    <location>
        <position position="675"/>
    </location>
</feature>
<accession>A0ABW3M8S9</accession>
<reference evidence="3" key="1">
    <citation type="journal article" date="2019" name="Int. J. Syst. Evol. Microbiol.">
        <title>The Global Catalogue of Microorganisms (GCM) 10K type strain sequencing project: providing services to taxonomists for standard genome sequencing and annotation.</title>
        <authorList>
            <consortium name="The Broad Institute Genomics Platform"/>
            <consortium name="The Broad Institute Genome Sequencing Center for Infectious Disease"/>
            <person name="Wu L."/>
            <person name="Ma J."/>
        </authorList>
    </citation>
    <scope>NUCLEOTIDE SEQUENCE [LARGE SCALE GENOMIC DNA]</scope>
    <source>
        <strain evidence="3">JCM 31486</strain>
    </source>
</reference>
<dbReference type="Pfam" id="PF22124">
    <property type="entry name" value="Glyco_hydro_95_cat"/>
    <property type="match status" value="1"/>
</dbReference>